<dbReference type="InterPro" id="IPR006977">
    <property type="entry name" value="Yip1_dom"/>
</dbReference>
<evidence type="ECO:0000313" key="7">
    <source>
        <dbReference type="EMBL" id="WOX57897.1"/>
    </source>
</evidence>
<dbReference type="RefSeq" id="WP_318621661.1">
    <property type="nucleotide sequence ID" value="NZ_CP137642.1"/>
</dbReference>
<evidence type="ECO:0000256" key="1">
    <source>
        <dbReference type="ARBA" id="ARBA00004141"/>
    </source>
</evidence>
<evidence type="ECO:0000256" key="5">
    <source>
        <dbReference type="SAM" id="Phobius"/>
    </source>
</evidence>
<keyword evidence="8" id="KW-1185">Reference proteome</keyword>
<proteinExistence type="predicted"/>
<feature type="transmembrane region" description="Helical" evidence="5">
    <location>
        <begin position="61"/>
        <end position="88"/>
    </location>
</feature>
<dbReference type="KEGG" id="mrc:R6Y96_01175"/>
<evidence type="ECO:0000313" key="8">
    <source>
        <dbReference type="Proteomes" id="UP001305652"/>
    </source>
</evidence>
<dbReference type="Proteomes" id="UP001305652">
    <property type="component" value="Chromosome"/>
</dbReference>
<name>A0AAX4FVI3_9EURY</name>
<dbReference type="AlphaFoldDB" id="A0AAX4FVI3"/>
<feature type="transmembrane region" description="Helical" evidence="5">
    <location>
        <begin position="108"/>
        <end position="131"/>
    </location>
</feature>
<feature type="transmembrane region" description="Helical" evidence="5">
    <location>
        <begin position="28"/>
        <end position="55"/>
    </location>
</feature>
<accession>A0AAX4FVI3</accession>
<dbReference type="GO" id="GO:0016020">
    <property type="term" value="C:membrane"/>
    <property type="evidence" value="ECO:0007669"/>
    <property type="project" value="UniProtKB-SubCell"/>
</dbReference>
<feature type="domain" description="Yip1" evidence="6">
    <location>
        <begin position="7"/>
        <end position="211"/>
    </location>
</feature>
<feature type="transmembrane region" description="Helical" evidence="5">
    <location>
        <begin position="161"/>
        <end position="183"/>
    </location>
</feature>
<dbReference type="GeneID" id="85731726"/>
<evidence type="ECO:0000256" key="4">
    <source>
        <dbReference type="ARBA" id="ARBA00023136"/>
    </source>
</evidence>
<keyword evidence="4 5" id="KW-0472">Membrane</keyword>
<comment type="subcellular location">
    <subcellularLocation>
        <location evidence="1">Membrane</location>
        <topology evidence="1">Multi-pass membrane protein</topology>
    </subcellularLocation>
</comment>
<sequence>METGFLQVLLNPGRFFESRMQKDPSLKVPALIALVCGLIGAVSALMMADITVAMLPAETKGLGWLMVAFFVAIAFIGGFLAWIIYGFIFHIISMAFKGQGSLNRTLEVTGYGLLPQVFGGIIGSIFSYLLLSGLTVPVMSSAEEIAAFSENLVTVLTTDPLAQVAGIVSILFVIWSANIWIFGMKYARNLSTRDAALTVGIPVGVYILYTVITLAGWL</sequence>
<evidence type="ECO:0000256" key="2">
    <source>
        <dbReference type="ARBA" id="ARBA00022692"/>
    </source>
</evidence>
<gene>
    <name evidence="7" type="ORF">R6Y96_01175</name>
</gene>
<organism evidence="7 8">
    <name type="scientific">Methanoculleus receptaculi</name>
    <dbReference type="NCBI Taxonomy" id="394967"/>
    <lineage>
        <taxon>Archaea</taxon>
        <taxon>Methanobacteriati</taxon>
        <taxon>Methanobacteriota</taxon>
        <taxon>Stenosarchaea group</taxon>
        <taxon>Methanomicrobia</taxon>
        <taxon>Methanomicrobiales</taxon>
        <taxon>Methanomicrobiaceae</taxon>
        <taxon>Methanoculleus</taxon>
    </lineage>
</organism>
<protein>
    <submittedName>
        <fullName evidence="7">YIP1 family protein</fullName>
    </submittedName>
</protein>
<evidence type="ECO:0000256" key="3">
    <source>
        <dbReference type="ARBA" id="ARBA00022989"/>
    </source>
</evidence>
<dbReference type="EMBL" id="CP137642">
    <property type="protein sequence ID" value="WOX57897.1"/>
    <property type="molecule type" value="Genomic_DNA"/>
</dbReference>
<dbReference type="Pfam" id="PF04893">
    <property type="entry name" value="Yip1"/>
    <property type="match status" value="1"/>
</dbReference>
<reference evidence="7 8" key="1">
    <citation type="submission" date="2023-10" db="EMBL/GenBank/DDBJ databases">
        <title>The complete genome sequence of Methanoculleus receptaculi DSM 18860.</title>
        <authorList>
            <person name="Lai S.-J."/>
            <person name="You Y.-T."/>
            <person name="Chen S.-C."/>
        </authorList>
    </citation>
    <scope>NUCLEOTIDE SEQUENCE [LARGE SCALE GENOMIC DNA]</scope>
    <source>
        <strain evidence="7 8">DSM 18860</strain>
    </source>
</reference>
<feature type="transmembrane region" description="Helical" evidence="5">
    <location>
        <begin position="195"/>
        <end position="217"/>
    </location>
</feature>
<keyword evidence="2 5" id="KW-0812">Transmembrane</keyword>
<evidence type="ECO:0000259" key="6">
    <source>
        <dbReference type="Pfam" id="PF04893"/>
    </source>
</evidence>
<keyword evidence="3 5" id="KW-1133">Transmembrane helix</keyword>